<dbReference type="Pfam" id="PF00759">
    <property type="entry name" value="Glyco_hydro_9"/>
    <property type="match status" value="1"/>
</dbReference>
<feature type="domain" description="Cellulase Ig-like" evidence="9">
    <location>
        <begin position="31"/>
        <end position="110"/>
    </location>
</feature>
<dbReference type="InterPro" id="IPR001701">
    <property type="entry name" value="Glyco_hydro_9"/>
</dbReference>
<keyword evidence="7" id="KW-0136">Cellulose degradation</keyword>
<dbReference type="SUPFAM" id="SSF81296">
    <property type="entry name" value="E set domains"/>
    <property type="match status" value="1"/>
</dbReference>
<dbReference type="InterPro" id="IPR018221">
    <property type="entry name" value="Glyco_hydro_9_His_AS"/>
</dbReference>
<evidence type="ECO:0000259" key="9">
    <source>
        <dbReference type="Pfam" id="PF02927"/>
    </source>
</evidence>
<evidence type="ECO:0000256" key="1">
    <source>
        <dbReference type="ARBA" id="ARBA00007072"/>
    </source>
</evidence>
<protein>
    <recommendedName>
        <fullName evidence="7">Endoglucanase</fullName>
        <ecNumber evidence="7">3.2.1.4</ecNumber>
    </recommendedName>
</protein>
<evidence type="ECO:0000256" key="2">
    <source>
        <dbReference type="ARBA" id="ARBA00022801"/>
    </source>
</evidence>
<dbReference type="Gene3D" id="2.60.40.10">
    <property type="entry name" value="Immunoglobulins"/>
    <property type="match status" value="1"/>
</dbReference>
<dbReference type="AlphaFoldDB" id="A0A967AVF6"/>
<evidence type="ECO:0000256" key="6">
    <source>
        <dbReference type="PROSITE-ProRule" id="PRU10059"/>
    </source>
</evidence>
<evidence type="ECO:0000256" key="7">
    <source>
        <dbReference type="RuleBase" id="RU361166"/>
    </source>
</evidence>
<evidence type="ECO:0000256" key="5">
    <source>
        <dbReference type="ARBA" id="ARBA00023326"/>
    </source>
</evidence>
<gene>
    <name evidence="10" type="ORF">FK220_017320</name>
</gene>
<keyword evidence="4 6" id="KW-0326">Glycosidase</keyword>
<evidence type="ECO:0000256" key="3">
    <source>
        <dbReference type="ARBA" id="ARBA00023277"/>
    </source>
</evidence>
<proteinExistence type="inferred from homology"/>
<dbReference type="RefSeq" id="WP_152575618.1">
    <property type="nucleotide sequence ID" value="NZ_VIKU02000006.1"/>
</dbReference>
<organism evidence="10 11">
    <name type="scientific">Pelagihabitans pacificus</name>
    <dbReference type="NCBI Taxonomy" id="2696054"/>
    <lineage>
        <taxon>Bacteria</taxon>
        <taxon>Pseudomonadati</taxon>
        <taxon>Bacteroidota</taxon>
        <taxon>Flavobacteriia</taxon>
        <taxon>Flavobacteriales</taxon>
        <taxon>Flavobacteriaceae</taxon>
        <taxon>Pelagihabitans</taxon>
    </lineage>
</organism>
<comment type="caution">
    <text evidence="10">The sequence shown here is derived from an EMBL/GenBank/DDBJ whole genome shotgun (WGS) entry which is preliminary data.</text>
</comment>
<feature type="active site" evidence="6">
    <location>
        <position position="496"/>
    </location>
</feature>
<reference evidence="10" key="2">
    <citation type="submission" date="2020-03" db="EMBL/GenBank/DDBJ databases">
        <title>Flavobacteriaceae bacterium strain TP-CH-4, a member of the family Flavobacteriaceae isolated from a deep-sea seamount.</title>
        <authorList>
            <person name="Zhang D.-C."/>
        </authorList>
    </citation>
    <scope>NUCLEOTIDE SEQUENCE</scope>
    <source>
        <strain evidence="10">TP-CH-4</strain>
    </source>
</reference>
<sequence>MHSLKSIAVLFICVFIMNCEESLPPITDTFSEQIRLNQIGYYPQAVKKAVVVDFEGANRFQVVDSVSMKVLMTGSLSQTKDWQLSREKVRIADFSEVTEEGTYLLLVAGLGYSYPFEIRKNVLHDVFQGSVKGLYYQRVSVPLEEKHAGKWHREMAHPDDSLLFHPSSGKEEGYMASPGGWYDAGDYNKYIVNATFPLGQLYLLEEQYPNSISDNTLNIPESGNGRSDYLDELKYGMDWTLTMQDEDGGLFHKLTAKNFEGMVMPNEATSQRYIVGKGTTATLDFAACAAQASRVYEKVAPLYAARCLRAAKKAYAWALEHPAVAFVNPADVSTGQYGDTNFDDEWFWADTELFVSTQDATYLDRLTKRPFDFDFRPGESWTTYMRFLGMFTILNHPDVVPKPLYNKVRQGILNSADALVKKAEDLDYFQPIDDFQWGSNSDVLNAAMIMAQAYRLEPKEEYLNGVQQSMGYILGTNAMGVSYLTGFGDKTPMFIHHRQSAADGIEEPVPGLLSGGPNSRLQDVSGGAVYPQNPAPMQSWVDQEPSYASNEICLNWNAPMTYVLGFLEREAK</sequence>
<dbReference type="InterPro" id="IPR012341">
    <property type="entry name" value="6hp_glycosidase-like_sf"/>
</dbReference>
<dbReference type="CDD" id="cd02850">
    <property type="entry name" value="E_set_Cellulase_N"/>
    <property type="match status" value="1"/>
</dbReference>
<keyword evidence="5 6" id="KW-0624">Polysaccharide degradation</keyword>
<evidence type="ECO:0000313" key="10">
    <source>
        <dbReference type="EMBL" id="NHF61116.1"/>
    </source>
</evidence>
<dbReference type="SUPFAM" id="SSF48208">
    <property type="entry name" value="Six-hairpin glycosidases"/>
    <property type="match status" value="1"/>
</dbReference>
<dbReference type="InterPro" id="IPR014756">
    <property type="entry name" value="Ig_E-set"/>
</dbReference>
<dbReference type="EC" id="3.2.1.4" evidence="7"/>
<accession>A0A967AVF6</accession>
<keyword evidence="11" id="KW-1185">Reference proteome</keyword>
<dbReference type="GO" id="GO:0008810">
    <property type="term" value="F:cellulase activity"/>
    <property type="evidence" value="ECO:0007669"/>
    <property type="project" value="UniProtKB-EC"/>
</dbReference>
<dbReference type="InterPro" id="IPR008928">
    <property type="entry name" value="6-hairpin_glycosidase_sf"/>
</dbReference>
<keyword evidence="2 6" id="KW-0378">Hydrolase</keyword>
<name>A0A967AVF6_9FLAO</name>
<dbReference type="Pfam" id="PF02927">
    <property type="entry name" value="CelD_N"/>
    <property type="match status" value="1"/>
</dbReference>
<comment type="similarity">
    <text evidence="1 6 7">Belongs to the glycosyl hydrolase 9 (cellulase E) family.</text>
</comment>
<evidence type="ECO:0000256" key="4">
    <source>
        <dbReference type="ARBA" id="ARBA00023295"/>
    </source>
</evidence>
<dbReference type="GO" id="GO:0030245">
    <property type="term" value="P:cellulose catabolic process"/>
    <property type="evidence" value="ECO:0007669"/>
    <property type="project" value="UniProtKB-KW"/>
</dbReference>
<dbReference type="EMBL" id="VIKU02000006">
    <property type="protein sequence ID" value="NHF61116.1"/>
    <property type="molecule type" value="Genomic_DNA"/>
</dbReference>
<dbReference type="InterPro" id="IPR013783">
    <property type="entry name" value="Ig-like_fold"/>
</dbReference>
<keyword evidence="3 6" id="KW-0119">Carbohydrate metabolism</keyword>
<evidence type="ECO:0000259" key="8">
    <source>
        <dbReference type="Pfam" id="PF00759"/>
    </source>
</evidence>
<dbReference type="InterPro" id="IPR004197">
    <property type="entry name" value="Cellulase_Ig-like"/>
</dbReference>
<evidence type="ECO:0000313" key="11">
    <source>
        <dbReference type="Proteomes" id="UP000707206"/>
    </source>
</evidence>
<dbReference type="Proteomes" id="UP000707206">
    <property type="component" value="Unassembled WGS sequence"/>
</dbReference>
<feature type="domain" description="Glycoside hydrolase family 9" evidence="8">
    <location>
        <begin position="125"/>
        <end position="564"/>
    </location>
</feature>
<reference evidence="10" key="1">
    <citation type="submission" date="2019-07" db="EMBL/GenBank/DDBJ databases">
        <authorList>
            <person name="De-Chao Zhang Q."/>
        </authorList>
    </citation>
    <scope>NUCLEOTIDE SEQUENCE</scope>
    <source>
        <strain evidence="10">TP-CH-4</strain>
    </source>
</reference>
<dbReference type="PANTHER" id="PTHR22298">
    <property type="entry name" value="ENDO-1,4-BETA-GLUCANASE"/>
    <property type="match status" value="1"/>
</dbReference>
<dbReference type="Gene3D" id="1.50.10.10">
    <property type="match status" value="1"/>
</dbReference>
<dbReference type="PROSITE" id="PS00592">
    <property type="entry name" value="GH9_2"/>
    <property type="match status" value="1"/>
</dbReference>
<comment type="catalytic activity">
    <reaction evidence="7">
        <text>Endohydrolysis of (1-&gt;4)-beta-D-glucosidic linkages in cellulose, lichenin and cereal beta-D-glucans.</text>
        <dbReference type="EC" id="3.2.1.4"/>
    </reaction>
</comment>